<dbReference type="RefSeq" id="XP_028150754.1">
    <property type="nucleotide sequence ID" value="XM_028294953.1"/>
</dbReference>
<proteinExistence type="predicted"/>
<gene>
    <name evidence="3" type="primary">LOC114344099</name>
</gene>
<evidence type="ECO:0000256" key="1">
    <source>
        <dbReference type="SAM" id="MobiDB-lite"/>
    </source>
</evidence>
<dbReference type="InterPro" id="IPR004210">
    <property type="entry name" value="BESS_motif"/>
</dbReference>
<evidence type="ECO:0000259" key="2">
    <source>
        <dbReference type="Pfam" id="PF02944"/>
    </source>
</evidence>
<sequence>MKSSDNSPSIEAQTRQEPVADVTVADEIMSYDIEANETVANDTETDAPEASVSQNVIVVTEIENQATSQVGNEQSDKESPKGKNSMSKNRNVILMSDLKMGQEERTVLIEKLVKKLETSSTFFQKAGDPSIYMFFESVASTVSKFPTIEKARIKAEVMNIVARYEIKLAAKELQELVSITANDSCDESSLETSMGSQSVHLFVFSLDTINSDVEMSKIHL</sequence>
<feature type="compositionally biased region" description="Polar residues" evidence="1">
    <location>
        <begin position="1"/>
        <end position="16"/>
    </location>
</feature>
<dbReference type="Pfam" id="PF02944">
    <property type="entry name" value="BESS"/>
    <property type="match status" value="1"/>
</dbReference>
<feature type="compositionally biased region" description="Polar residues" evidence="1">
    <location>
        <begin position="64"/>
        <end position="73"/>
    </location>
</feature>
<feature type="region of interest" description="Disordered" evidence="1">
    <location>
        <begin position="1"/>
        <end position="22"/>
    </location>
</feature>
<evidence type="ECO:0000313" key="3">
    <source>
        <dbReference type="RefSeq" id="XP_028150754.1"/>
    </source>
</evidence>
<name>A0A6P7GM82_DIAVI</name>
<protein>
    <submittedName>
        <fullName evidence="3">Uncharacterized protein LOC114344099</fullName>
    </submittedName>
</protein>
<reference evidence="3" key="1">
    <citation type="submission" date="2025-08" db="UniProtKB">
        <authorList>
            <consortium name="RefSeq"/>
        </authorList>
    </citation>
    <scope>IDENTIFICATION</scope>
    <source>
        <tissue evidence="3">Whole insect</tissue>
    </source>
</reference>
<dbReference type="AlphaFoldDB" id="A0A6P7GM82"/>
<accession>A0A6P7GM82</accession>
<dbReference type="InParanoid" id="A0A6P7GM82"/>
<feature type="domain" description="BESS" evidence="2">
    <location>
        <begin position="130"/>
        <end position="161"/>
    </location>
</feature>
<dbReference type="GO" id="GO:0003677">
    <property type="term" value="F:DNA binding"/>
    <property type="evidence" value="ECO:0007669"/>
    <property type="project" value="InterPro"/>
</dbReference>
<feature type="region of interest" description="Disordered" evidence="1">
    <location>
        <begin position="64"/>
        <end position="90"/>
    </location>
</feature>
<organism evidence="3">
    <name type="scientific">Diabrotica virgifera virgifera</name>
    <name type="common">western corn rootworm</name>
    <dbReference type="NCBI Taxonomy" id="50390"/>
    <lineage>
        <taxon>Eukaryota</taxon>
        <taxon>Metazoa</taxon>
        <taxon>Ecdysozoa</taxon>
        <taxon>Arthropoda</taxon>
        <taxon>Hexapoda</taxon>
        <taxon>Insecta</taxon>
        <taxon>Pterygota</taxon>
        <taxon>Neoptera</taxon>
        <taxon>Endopterygota</taxon>
        <taxon>Coleoptera</taxon>
        <taxon>Polyphaga</taxon>
        <taxon>Cucujiformia</taxon>
        <taxon>Chrysomeloidea</taxon>
        <taxon>Chrysomelidae</taxon>
        <taxon>Galerucinae</taxon>
        <taxon>Diabroticina</taxon>
        <taxon>Diabroticites</taxon>
        <taxon>Diabrotica</taxon>
    </lineage>
</organism>